<dbReference type="PANTHER" id="PTHR43401">
    <property type="entry name" value="L-THREONINE 3-DEHYDROGENASE"/>
    <property type="match status" value="1"/>
</dbReference>
<dbReference type="GO" id="GO:0008868">
    <property type="term" value="F:galactitol-1-phosphate 5-dehydrogenase activity"/>
    <property type="evidence" value="ECO:0007669"/>
    <property type="project" value="UniProtKB-EC"/>
</dbReference>
<feature type="domain" description="Enoyl reductase (ER)" evidence="5">
    <location>
        <begin position="8"/>
        <end position="345"/>
    </location>
</feature>
<dbReference type="InterPro" id="IPR036291">
    <property type="entry name" value="NAD(P)-bd_dom_sf"/>
</dbReference>
<dbReference type="GO" id="GO:0008270">
    <property type="term" value="F:zinc ion binding"/>
    <property type="evidence" value="ECO:0007669"/>
    <property type="project" value="InterPro"/>
</dbReference>
<evidence type="ECO:0000256" key="4">
    <source>
        <dbReference type="RuleBase" id="RU361277"/>
    </source>
</evidence>
<name>A0A4Z0Y969_9FIRM</name>
<dbReference type="RefSeq" id="WP_135661088.1">
    <property type="nucleotide sequence ID" value="NZ_JAJUFJ010000013.1"/>
</dbReference>
<dbReference type="Gene3D" id="3.40.50.720">
    <property type="entry name" value="NAD(P)-binding Rossmann-like Domain"/>
    <property type="match status" value="1"/>
</dbReference>
<dbReference type="InterPro" id="IPR013149">
    <property type="entry name" value="ADH-like_C"/>
</dbReference>
<dbReference type="InterPro" id="IPR011032">
    <property type="entry name" value="GroES-like_sf"/>
</dbReference>
<dbReference type="PROSITE" id="PS00059">
    <property type="entry name" value="ADH_ZINC"/>
    <property type="match status" value="1"/>
</dbReference>
<dbReference type="PANTHER" id="PTHR43401:SF2">
    <property type="entry name" value="L-THREONINE 3-DEHYDROGENASE"/>
    <property type="match status" value="1"/>
</dbReference>
<dbReference type="Pfam" id="PF08240">
    <property type="entry name" value="ADH_N"/>
    <property type="match status" value="1"/>
</dbReference>
<dbReference type="InterPro" id="IPR020843">
    <property type="entry name" value="ER"/>
</dbReference>
<dbReference type="OrthoDB" id="9769198at2"/>
<keyword evidence="1 4" id="KW-0479">Metal-binding</keyword>
<accession>A0A4Z0Y969</accession>
<dbReference type="Gene3D" id="3.90.180.10">
    <property type="entry name" value="Medium-chain alcohol dehydrogenases, catalytic domain"/>
    <property type="match status" value="1"/>
</dbReference>
<dbReference type="InterPro" id="IPR002328">
    <property type="entry name" value="ADH_Zn_CS"/>
</dbReference>
<dbReference type="AlphaFoldDB" id="A0A4Z0Y969"/>
<evidence type="ECO:0000313" key="7">
    <source>
        <dbReference type="Proteomes" id="UP000297714"/>
    </source>
</evidence>
<evidence type="ECO:0000313" key="6">
    <source>
        <dbReference type="EMBL" id="TGJ75453.1"/>
    </source>
</evidence>
<proteinExistence type="inferred from homology"/>
<comment type="cofactor">
    <cofactor evidence="4">
        <name>Zn(2+)</name>
        <dbReference type="ChEBI" id="CHEBI:29105"/>
    </cofactor>
</comment>
<keyword evidence="3 6" id="KW-0560">Oxidoreductase</keyword>
<evidence type="ECO:0000259" key="5">
    <source>
        <dbReference type="SMART" id="SM00829"/>
    </source>
</evidence>
<sequence length="349" mass="38227">MKAAVLHNQEDLRYEKIETPKAGEGEVIIHVKATGICGSDIPRVNACAAHYYPIVLGHEFSGIVSEVGKGVENIKVGEHVTAAPLVPCMKCDDCQKGNFSLCKHYKFIGSSLFGSFADFVKVPARNVVKFDASVPFEEGAFFEPATVGLHGVKCAGFHGGKDVAILGGGTVGLFTMQWAKIFGARRAVVFDISDSRLALAKNLGADVVINTNDQDFMEQIREMTGGKGFPFVFETAGQNATMNIAFDIASNKASVCFIGTSSIDILFPWRKFELMNRKEFRLTGSWMSYSAPFPGDEWIIAAECFSNGKLKYDPKLIYKRFPMSEAAQAFKLFKIPGEVKGKIMLINED</sequence>
<dbReference type="EMBL" id="SRMQ01000017">
    <property type="protein sequence ID" value="TGJ75453.1"/>
    <property type="molecule type" value="Genomic_DNA"/>
</dbReference>
<dbReference type="Proteomes" id="UP000297714">
    <property type="component" value="Unassembled WGS sequence"/>
</dbReference>
<keyword evidence="2 4" id="KW-0862">Zinc</keyword>
<keyword evidence="7" id="KW-1185">Reference proteome</keyword>
<evidence type="ECO:0000256" key="3">
    <source>
        <dbReference type="ARBA" id="ARBA00023002"/>
    </source>
</evidence>
<dbReference type="CDD" id="cd08236">
    <property type="entry name" value="sugar_DH"/>
    <property type="match status" value="1"/>
</dbReference>
<comment type="caution">
    <text evidence="6">The sequence shown here is derived from an EMBL/GenBank/DDBJ whole genome shotgun (WGS) entry which is preliminary data.</text>
</comment>
<comment type="similarity">
    <text evidence="4">Belongs to the zinc-containing alcohol dehydrogenase family.</text>
</comment>
<gene>
    <name evidence="6" type="primary">gatD</name>
    <name evidence="6" type="ORF">CAGA_24020</name>
</gene>
<evidence type="ECO:0000256" key="2">
    <source>
        <dbReference type="ARBA" id="ARBA00022833"/>
    </source>
</evidence>
<organism evidence="6 7">
    <name type="scientific">Caproiciproducens galactitolivorans</name>
    <dbReference type="NCBI Taxonomy" id="642589"/>
    <lineage>
        <taxon>Bacteria</taxon>
        <taxon>Bacillati</taxon>
        <taxon>Bacillota</taxon>
        <taxon>Clostridia</taxon>
        <taxon>Eubacteriales</taxon>
        <taxon>Acutalibacteraceae</taxon>
        <taxon>Caproiciproducens</taxon>
    </lineage>
</organism>
<evidence type="ECO:0000256" key="1">
    <source>
        <dbReference type="ARBA" id="ARBA00022723"/>
    </source>
</evidence>
<protein>
    <submittedName>
        <fullName evidence="6">Galactitol-1-phosphate 5-dehydrogenase</fullName>
        <ecNumber evidence="6">1.1.1.251</ecNumber>
    </submittedName>
</protein>
<dbReference type="InterPro" id="IPR050129">
    <property type="entry name" value="Zn_alcohol_dh"/>
</dbReference>
<dbReference type="SUPFAM" id="SSF51735">
    <property type="entry name" value="NAD(P)-binding Rossmann-fold domains"/>
    <property type="match status" value="1"/>
</dbReference>
<dbReference type="InterPro" id="IPR013154">
    <property type="entry name" value="ADH-like_N"/>
</dbReference>
<reference evidence="6 7" key="1">
    <citation type="submission" date="2019-04" db="EMBL/GenBank/DDBJ databases">
        <authorList>
            <person name="Poehlein A."/>
            <person name="Bengelsdorf F.R."/>
            <person name="Duerre P."/>
            <person name="Daniel R."/>
        </authorList>
    </citation>
    <scope>NUCLEOTIDE SEQUENCE [LARGE SCALE GENOMIC DNA]</scope>
    <source>
        <strain evidence="6 7">BS-1</strain>
    </source>
</reference>
<dbReference type="SUPFAM" id="SSF50129">
    <property type="entry name" value="GroES-like"/>
    <property type="match status" value="1"/>
</dbReference>
<dbReference type="Pfam" id="PF00107">
    <property type="entry name" value="ADH_zinc_N"/>
    <property type="match status" value="1"/>
</dbReference>
<dbReference type="EC" id="1.1.1.251" evidence="6"/>
<dbReference type="SMART" id="SM00829">
    <property type="entry name" value="PKS_ER"/>
    <property type="match status" value="1"/>
</dbReference>